<feature type="binding site" evidence="8">
    <location>
        <position position="165"/>
    </location>
    <ligand>
        <name>S-adenosyl-L-methionine</name>
        <dbReference type="ChEBI" id="CHEBI:59789"/>
    </ligand>
</feature>
<dbReference type="GO" id="GO:0051539">
    <property type="term" value="F:4 iron, 4 sulfur cluster binding"/>
    <property type="evidence" value="ECO:0007669"/>
    <property type="project" value="UniProtKB-KW"/>
</dbReference>
<organism evidence="11 12">
    <name type="scientific">Desulfofundulus australicus DSM 11792</name>
    <dbReference type="NCBI Taxonomy" id="1121425"/>
    <lineage>
        <taxon>Bacteria</taxon>
        <taxon>Bacillati</taxon>
        <taxon>Bacillota</taxon>
        <taxon>Clostridia</taxon>
        <taxon>Eubacteriales</taxon>
        <taxon>Peptococcaceae</taxon>
        <taxon>Desulfofundulus</taxon>
    </lineage>
</organism>
<dbReference type="InterPro" id="IPR010722">
    <property type="entry name" value="BATS_dom"/>
</dbReference>
<evidence type="ECO:0000256" key="8">
    <source>
        <dbReference type="PIRSR" id="PIRSR004762-2"/>
    </source>
</evidence>
<keyword evidence="12" id="KW-1185">Reference proteome</keyword>
<comment type="cofactor">
    <cofactor evidence="7">
        <name>[4Fe-4S] cluster</name>
        <dbReference type="ChEBI" id="CHEBI:49883"/>
    </cofactor>
    <text evidence="7">Binds 1 [4Fe-4S] cluster. The cluster is coordinated with 3 cysteines and an exchangeable S-adenosyl-L-methionine.</text>
</comment>
<evidence type="ECO:0000256" key="9">
    <source>
        <dbReference type="SAM" id="MobiDB-lite"/>
    </source>
</evidence>
<dbReference type="PROSITE" id="PS51918">
    <property type="entry name" value="RADICAL_SAM"/>
    <property type="match status" value="1"/>
</dbReference>
<dbReference type="GO" id="GO:0042364">
    <property type="term" value="P:water-soluble vitamin biosynthetic process"/>
    <property type="evidence" value="ECO:0007669"/>
    <property type="project" value="UniProtKB-ARBA"/>
</dbReference>
<feature type="domain" description="Radical SAM core" evidence="10">
    <location>
        <begin position="51"/>
        <end position="274"/>
    </location>
</feature>
<evidence type="ECO:0000256" key="4">
    <source>
        <dbReference type="ARBA" id="ARBA00023004"/>
    </source>
</evidence>
<keyword evidence="4 7" id="KW-0408">Iron</keyword>
<dbReference type="PANTHER" id="PTHR43726">
    <property type="entry name" value="3-METHYLORNITHINE SYNTHASE"/>
    <property type="match status" value="1"/>
</dbReference>
<dbReference type="InterPro" id="IPR034422">
    <property type="entry name" value="HydE/PylB-like"/>
</dbReference>
<dbReference type="GO" id="GO:0016740">
    <property type="term" value="F:transferase activity"/>
    <property type="evidence" value="ECO:0007669"/>
    <property type="project" value="TreeGrafter"/>
</dbReference>
<keyword evidence="2 7" id="KW-0949">S-adenosyl-L-methionine</keyword>
<evidence type="ECO:0000256" key="7">
    <source>
        <dbReference type="PIRSR" id="PIRSR004762-1"/>
    </source>
</evidence>
<dbReference type="PANTHER" id="PTHR43726:SF1">
    <property type="entry name" value="BIOTIN SYNTHASE"/>
    <property type="match status" value="1"/>
</dbReference>
<dbReference type="SFLD" id="SFLDS00029">
    <property type="entry name" value="Radical_SAM"/>
    <property type="match status" value="1"/>
</dbReference>
<dbReference type="NCBIfam" id="TIGR03956">
    <property type="entry name" value="rSAM_HydE"/>
    <property type="match status" value="1"/>
</dbReference>
<dbReference type="InterPro" id="IPR024021">
    <property type="entry name" value="FeFe-hyd_HydE_rSAM"/>
</dbReference>
<keyword evidence="1 7" id="KW-0004">4Fe-4S</keyword>
<dbReference type="SFLD" id="SFLDG01060">
    <property type="entry name" value="BATS_domain_containing"/>
    <property type="match status" value="1"/>
</dbReference>
<reference evidence="12" key="1">
    <citation type="submission" date="2016-11" db="EMBL/GenBank/DDBJ databases">
        <authorList>
            <person name="Varghese N."/>
            <person name="Submissions S."/>
        </authorList>
    </citation>
    <scope>NUCLEOTIDE SEQUENCE [LARGE SCALE GENOMIC DNA]</scope>
    <source>
        <strain evidence="12">DSM 11792</strain>
    </source>
</reference>
<dbReference type="EMBL" id="FQUW01000006">
    <property type="protein sequence ID" value="SHE54727.1"/>
    <property type="molecule type" value="Genomic_DNA"/>
</dbReference>
<dbReference type="SFLD" id="SFLDG01280">
    <property type="entry name" value="HydE/PylB-like"/>
    <property type="match status" value="1"/>
</dbReference>
<dbReference type="SFLD" id="SFLDG01082">
    <property type="entry name" value="B12-binding_domain_containing"/>
    <property type="match status" value="1"/>
</dbReference>
<feature type="binding site" evidence="8">
    <location>
        <position position="176"/>
    </location>
    <ligand>
        <name>S-adenosyl-L-methionine</name>
        <dbReference type="ChEBI" id="CHEBI:59789"/>
    </ligand>
</feature>
<dbReference type="Pfam" id="PF04055">
    <property type="entry name" value="Radical_SAM"/>
    <property type="match status" value="1"/>
</dbReference>
<evidence type="ECO:0000256" key="1">
    <source>
        <dbReference type="ARBA" id="ARBA00022485"/>
    </source>
</evidence>
<name>A0A1M4UDP5_9FIRM</name>
<evidence type="ECO:0000256" key="3">
    <source>
        <dbReference type="ARBA" id="ARBA00022723"/>
    </source>
</evidence>
<dbReference type="AlphaFoldDB" id="A0A1M4UDP5"/>
<dbReference type="CDD" id="cd01335">
    <property type="entry name" value="Radical_SAM"/>
    <property type="match status" value="1"/>
</dbReference>
<dbReference type="Gene3D" id="3.20.20.70">
    <property type="entry name" value="Aldolase class I"/>
    <property type="match status" value="1"/>
</dbReference>
<dbReference type="InterPro" id="IPR013785">
    <property type="entry name" value="Aldolase_TIM"/>
</dbReference>
<proteinExistence type="predicted"/>
<dbReference type="InterPro" id="IPR007197">
    <property type="entry name" value="rSAM"/>
</dbReference>
<evidence type="ECO:0000313" key="12">
    <source>
        <dbReference type="Proteomes" id="UP000184196"/>
    </source>
</evidence>
<keyword evidence="5 7" id="KW-0411">Iron-sulfur</keyword>
<feature type="region of interest" description="Disordered" evidence="9">
    <location>
        <begin position="336"/>
        <end position="356"/>
    </location>
</feature>
<feature type="binding site" evidence="7">
    <location>
        <position position="72"/>
    </location>
    <ligand>
        <name>[4Fe-4S] cluster</name>
        <dbReference type="ChEBI" id="CHEBI:49883"/>
        <note>4Fe-4S-S-AdoMet</note>
    </ligand>
</feature>
<dbReference type="GO" id="GO:0044272">
    <property type="term" value="P:sulfur compound biosynthetic process"/>
    <property type="evidence" value="ECO:0007669"/>
    <property type="project" value="UniProtKB-ARBA"/>
</dbReference>
<dbReference type="OrthoDB" id="9775764at2"/>
<evidence type="ECO:0000256" key="2">
    <source>
        <dbReference type="ARBA" id="ARBA00022691"/>
    </source>
</evidence>
<dbReference type="SMART" id="SM00729">
    <property type="entry name" value="Elp3"/>
    <property type="match status" value="1"/>
</dbReference>
<gene>
    <name evidence="11" type="ORF">SAMN02745218_00481</name>
</gene>
<evidence type="ECO:0000313" key="11">
    <source>
        <dbReference type="EMBL" id="SHE54727.1"/>
    </source>
</evidence>
<feature type="binding site" evidence="8">
    <location>
        <position position="184"/>
    </location>
    <ligand>
        <name>S-adenosyl-L-methionine</name>
        <dbReference type="ChEBI" id="CHEBI:59789"/>
    </ligand>
</feature>
<dbReference type="InterPro" id="IPR058240">
    <property type="entry name" value="rSAM_sf"/>
</dbReference>
<evidence type="ECO:0000259" key="10">
    <source>
        <dbReference type="PROSITE" id="PS51918"/>
    </source>
</evidence>
<dbReference type="InterPro" id="IPR006638">
    <property type="entry name" value="Elp3/MiaA/NifB-like_rSAM"/>
</dbReference>
<dbReference type="SUPFAM" id="SSF102114">
    <property type="entry name" value="Radical SAM enzymes"/>
    <property type="match status" value="1"/>
</dbReference>
<feature type="binding site" evidence="7">
    <location>
        <position position="69"/>
    </location>
    <ligand>
        <name>[4Fe-4S] cluster</name>
        <dbReference type="ChEBI" id="CHEBI:49883"/>
        <note>4Fe-4S-S-AdoMet</note>
    </ligand>
</feature>
<feature type="binding site" evidence="8">
    <location>
        <position position="140"/>
    </location>
    <ligand>
        <name>(3R)-3-methyl-D-ornithine</name>
        <dbReference type="ChEBI" id="CHEBI:64642"/>
    </ligand>
</feature>
<dbReference type="SMART" id="SM00876">
    <property type="entry name" value="BATS"/>
    <property type="match status" value="1"/>
</dbReference>
<dbReference type="PIRSF" id="PIRSF004762">
    <property type="entry name" value="CHP00423"/>
    <property type="match status" value="1"/>
</dbReference>
<comment type="cofactor">
    <cofactor evidence="6">
        <name>[2Fe-2S] cluster</name>
        <dbReference type="ChEBI" id="CHEBI:190135"/>
    </cofactor>
</comment>
<dbReference type="GO" id="GO:0046872">
    <property type="term" value="F:metal ion binding"/>
    <property type="evidence" value="ECO:0007669"/>
    <property type="project" value="UniProtKB-KW"/>
</dbReference>
<protein>
    <submittedName>
        <fullName evidence="11">Iron-only hydrogenase maturation protein HydE</fullName>
    </submittedName>
</protein>
<dbReference type="RefSeq" id="WP_073162926.1">
    <property type="nucleotide sequence ID" value="NZ_FQUW01000006.1"/>
</dbReference>
<dbReference type="Proteomes" id="UP000184196">
    <property type="component" value="Unassembled WGS sequence"/>
</dbReference>
<dbReference type="SFLD" id="SFLDF00348">
    <property type="entry name" value="FeFe_hydrogenase_maturase_(Hyd"/>
    <property type="match status" value="1"/>
</dbReference>
<evidence type="ECO:0000256" key="5">
    <source>
        <dbReference type="ARBA" id="ARBA00023014"/>
    </source>
</evidence>
<feature type="binding site" evidence="7">
    <location>
        <position position="65"/>
    </location>
    <ligand>
        <name>[4Fe-4S] cluster</name>
        <dbReference type="ChEBI" id="CHEBI:49883"/>
        <note>4Fe-4S-S-AdoMet</note>
    </ligand>
</feature>
<sequence>MRQEFVEVLKKARGSHGLERHEVIVLLQARGEEVDALGRAADGVRAAFLGDEVHLRGIIEFSNYCRQNCLYCGLRRDNRKLRRYRLTPGEILATARKAAGLGLPTIVLQSGEDPHYTAPVLADIIRRLKGEVGVGAVTLSVGERSFEDYRLWREAGADRYLLKHETADAALFARLRPGTTLQDRLLRLKWLRELGYQVGSGNIVGLPGQSLETLAADILLMRELDVEMAGIGPFIPHPQTPLAKEPPGELELTLKVLAIARLLLPRAHLPATTALGTIHPAGRRLGLCFGANVIMPDTTPPPYRCYYQIYPGKAGMDDEMEATLVALKNMIHSLNRRVGRGPGHSPKIQGGMNNEV</sequence>
<evidence type="ECO:0000256" key="6">
    <source>
        <dbReference type="ARBA" id="ARBA00034078"/>
    </source>
</evidence>
<accession>A0A1M4UDP5</accession>
<keyword evidence="3" id="KW-0479">Metal-binding</keyword>